<protein>
    <recommendedName>
        <fullName evidence="4">CASP-like protein</fullName>
    </recommendedName>
</protein>
<evidence type="ECO:0000256" key="1">
    <source>
        <dbReference type="SAM" id="Phobius"/>
    </source>
</evidence>
<evidence type="ECO:0000313" key="2">
    <source>
        <dbReference type="EMBL" id="CAK9136708.1"/>
    </source>
</evidence>
<dbReference type="EMBL" id="CAUOFW020000773">
    <property type="protein sequence ID" value="CAK9136708.1"/>
    <property type="molecule type" value="Genomic_DNA"/>
</dbReference>
<gene>
    <name evidence="2" type="ORF">ILEXP_LOCUS3710</name>
</gene>
<evidence type="ECO:0000313" key="3">
    <source>
        <dbReference type="Proteomes" id="UP001642360"/>
    </source>
</evidence>
<name>A0ABC8R292_9AQUA</name>
<keyword evidence="1" id="KW-1133">Transmembrane helix</keyword>
<comment type="caution">
    <text evidence="2">The sequence shown here is derived from an EMBL/GenBank/DDBJ whole genome shotgun (WGS) entry which is preliminary data.</text>
</comment>
<keyword evidence="1" id="KW-0812">Transmembrane</keyword>
<evidence type="ECO:0008006" key="4">
    <source>
        <dbReference type="Google" id="ProtNLM"/>
    </source>
</evidence>
<keyword evidence="3" id="KW-1185">Reference proteome</keyword>
<dbReference type="AlphaFoldDB" id="A0ABC8R292"/>
<organism evidence="2 3">
    <name type="scientific">Ilex paraguariensis</name>
    <name type="common">yerba mate</name>
    <dbReference type="NCBI Taxonomy" id="185542"/>
    <lineage>
        <taxon>Eukaryota</taxon>
        <taxon>Viridiplantae</taxon>
        <taxon>Streptophyta</taxon>
        <taxon>Embryophyta</taxon>
        <taxon>Tracheophyta</taxon>
        <taxon>Spermatophyta</taxon>
        <taxon>Magnoliopsida</taxon>
        <taxon>eudicotyledons</taxon>
        <taxon>Gunneridae</taxon>
        <taxon>Pentapetalae</taxon>
        <taxon>asterids</taxon>
        <taxon>campanulids</taxon>
        <taxon>Aquifoliales</taxon>
        <taxon>Aquifoliaceae</taxon>
        <taxon>Ilex</taxon>
    </lineage>
</organism>
<proteinExistence type="predicted"/>
<accession>A0ABC8R292</accession>
<feature type="transmembrane region" description="Helical" evidence="1">
    <location>
        <begin position="27"/>
        <end position="48"/>
    </location>
</feature>
<dbReference type="Proteomes" id="UP001642360">
    <property type="component" value="Unassembled WGS sequence"/>
</dbReference>
<reference evidence="2 3" key="1">
    <citation type="submission" date="2024-02" db="EMBL/GenBank/DDBJ databases">
        <authorList>
            <person name="Vignale AGUSTIN F."/>
            <person name="Sosa J E."/>
            <person name="Modenutti C."/>
        </authorList>
    </citation>
    <scope>NUCLEOTIDE SEQUENCE [LARGE SCALE GENOMIC DNA]</scope>
</reference>
<keyword evidence="1" id="KW-0472">Membrane</keyword>
<sequence>MGRELLLSDDTKVAVLSSTPTLNGQSLLLAVLYISAAVMSVLSFSLTLHSAFQIEIQSEWDFLFSFSEHFVVDVAQYGT</sequence>